<feature type="compositionally biased region" description="Polar residues" evidence="6">
    <location>
        <begin position="2400"/>
        <end position="2415"/>
    </location>
</feature>
<dbReference type="InterPro" id="IPR017853">
    <property type="entry name" value="GH"/>
</dbReference>
<feature type="compositionally biased region" description="Polar residues" evidence="6">
    <location>
        <begin position="300"/>
        <end position="312"/>
    </location>
</feature>
<dbReference type="STRING" id="5098.A0A507QJF9"/>
<feature type="region of interest" description="Disordered" evidence="6">
    <location>
        <begin position="670"/>
        <end position="689"/>
    </location>
</feature>
<feature type="compositionally biased region" description="Polar residues" evidence="6">
    <location>
        <begin position="1245"/>
        <end position="1261"/>
    </location>
</feature>
<feature type="region of interest" description="Disordered" evidence="6">
    <location>
        <begin position="2148"/>
        <end position="2172"/>
    </location>
</feature>
<dbReference type="PANTHER" id="PTHR32083:SF0">
    <property type="entry name" value="CILIA AND FLAGELLA-ASSOCIATED PROTEIN 58"/>
    <property type="match status" value="1"/>
</dbReference>
<feature type="coiled-coil region" evidence="5">
    <location>
        <begin position="1748"/>
        <end position="2137"/>
    </location>
</feature>
<feature type="region of interest" description="Disordered" evidence="6">
    <location>
        <begin position="1180"/>
        <end position="1433"/>
    </location>
</feature>
<evidence type="ECO:0000313" key="9">
    <source>
        <dbReference type="Proteomes" id="UP000319663"/>
    </source>
</evidence>
<feature type="compositionally biased region" description="Low complexity" evidence="6">
    <location>
        <begin position="2148"/>
        <end position="2167"/>
    </location>
</feature>
<accession>A0A507QJF9</accession>
<evidence type="ECO:0000256" key="7">
    <source>
        <dbReference type="SAM" id="SignalP"/>
    </source>
</evidence>
<feature type="compositionally biased region" description="Low complexity" evidence="6">
    <location>
        <begin position="1318"/>
        <end position="1327"/>
    </location>
</feature>
<evidence type="ECO:0000256" key="4">
    <source>
        <dbReference type="RuleBase" id="RU004335"/>
    </source>
</evidence>
<reference evidence="8 9" key="1">
    <citation type="submission" date="2019-06" db="EMBL/GenBank/DDBJ databases">
        <title>Wine fermentation using esterase from Monascus purpureus.</title>
        <authorList>
            <person name="Geng C."/>
            <person name="Zhang Y."/>
        </authorList>
    </citation>
    <scope>NUCLEOTIDE SEQUENCE [LARGE SCALE GENOMIC DNA]</scope>
    <source>
        <strain evidence="8">HQ1</strain>
    </source>
</reference>
<proteinExistence type="inferred from homology"/>
<feature type="region of interest" description="Disordered" evidence="6">
    <location>
        <begin position="574"/>
        <end position="622"/>
    </location>
</feature>
<sequence length="2492" mass="274847">MKMHLSNVLPFLLAAAPAAVSARGTLGFSLGDKNPDGTCKSTSDYEADFDVLKPLSTLVRTYSASECYTAQNIIPAAKAKGFKVVLAVWPDTDESFNKDIDALKASVPGNEDVIEAITVGSEALYRGNLNGEQLLSKIQQTQKIFPKVTIGTADSWNKFADGTADPIIQGGVTYLLANGFAYWQGKAVDDSYSTYFDDMAQTIAHVQQIAGDNAANIRVINGETGWPTDGGTDYSVAKAGTANAEKYYQNGVCGLLAWGVDVFYFEAFDEAWKPNSVGDNGQAMDEKHWDLDRFASSHLPASSPSFHSTVPQDNPDDLHLTAPLISHPTSPGASSLAASGSPGRQRPPRQPNSTRSSSPENRKPESSYYTTAWGSPYAVDSPRRLSWSHSEYASFDPDSRSSSPDSTRSNFSRRAETDNDFLKPYVPRKSSARHSQSRGTSRSPRHDLGSRRGGKTIKDFTKDWINQFLSGQPRTERSNWLSDDSGSDSQSFLASEDYFDEDPSDGWLGLEGSSRNEDLLRTPKSSDFIGRSKRPGLGEKRAGLRRTKHERTDTIRQEDIWGFAYDRDSQFFKMSDVNNGRPDGEKPLPPVPQEPSASSTGSSNPKTENPATEPLPPRPKKKMLWRGKACIIALPRDDKRGSEASGYRLLTAEDVERRLKEWEDEGFDVRGFSVGAPEDPTAVGDLGGLSRPPYPDPAESQEEWKAGRYGVSFPNRAEWDAYVNYLQEEKLRALGVSLGDEDEQLPSVSPVSAAMSQVAPPFPGLVASPPIPTASAGSNPLGVANPFSPVFSQSANVSTGIASLASPVSQLSVQSPFFGVDQNVLGGYPIQFQPTPPAQGPLTPQLFNTRQGVISTLPGNLPNLTSILPPVSPLNNGVFQSIPPKDSMDGRFVHDFQGEDSDMRSPPPNFNQVEIHTPPGNFRVSNVEIAHPTPRGHDHNLSETLQKGLDEAEQPDYHLEESIERQLDEEEHNHFGRSGLSSSRWAVSGDHPIQNNFQQNDPSFSSHPSHDYYNGNYGEDYGQEGSDFDTNPSLAGTPQRQQQPLPWHQAKPSAGLFGSGHQTHHSVTSTFNVEAKEFAPVSVPFQGNVFQPSGPGKPIFTFNSGPTFDPAAAPKHAAAFSDQNKAYPGGYKFSTVNFNADAPVFNPNASVNSTGAVEGPANGGNKIFADIDWAQITKPAKKSKAIPIVRPDDSEHESKQKETDRDNNDNYRSAPTDRHKRVRRSNEGNDMDKDAKLDRPVHALTETSNVPVAPSSNSMPHSSADGKENKAPGGDNKRAAEGPPSGVDEKQIERIGTPASEATTWISEGHKNEKEDAAVNAAAADSSGQPGEQSENPESAATNKDEPSKPATQESKDAAKSSSVLSPSARPFEFKPAVPEFIPPAAEPPSVTAEASVHEQIPTSIKDEPEVETKVPTSPTVAPPSDDNTVEESLDERELNAIMDQLNGDSDIGVERQESPSFMDNVAESIESRSAGQYLVPDNRSNAPSPSPRRLQDPRMVTIPKFGSYFDPRAPISLSPQRTLANGIHSSVQHLINENDHISDWGDMISSSEDEKFAVKSQFFGRRVNDLDGGALEERLISLERTLGIIQQSMASMISKSANRRAYRGFSPDFDSSDADADDEDEGEEGDSTFPRTRATFDKRDRRFDKLRSIVMEAMATYAPREEAELAQLRESISGLKELTLHKLAQDPTANLKEIMQEVVANQLDLRKSEAEEVGAESLMLQIDGLKTMLRLADERADEEYNRRRESQEVVAELKRLLKLAEEEATRHSEAAEAAETRLLQFKEEKIPYFEKLQFQADSLTNERETLQLTLAELSSKNIVLEGTLDEYRVSSENYKRESETMKQQNKDLLKTIEHLKTRIDDSLNGRQNLREKFDRLQNDMATVVRDVARDQAAWRKREEEQIARYDGLRATYEREVRLREKLEYDVNELEKQEREATKLKFIFGQSQQENERLEELVTNLRLENHELEIKAARFEREFNEARESSRMEIQRTRTSFESDLEAANSQVNIIRAELEAEIARLQAQLDNVKLDADTSRERYEMLLEEANESKANDLAAAAETRTIELREQSKLHERVLRDLQEEHARAMRNVTEDHQRSETLLAERLALSDEKVVHLQDRIHHLEDKLEIANTAARAAAQAAQEAKAGIASSSPVPESTSPSMPYRKNSMVPDKISPQALRESILVLQDQLQHRETRIEELEQELAAVDKEAPNKLREKDTEITWLRELLGVRIDDLQDIINTISKPSFDPNAVRDAAIRLKANLQMQQQEKERSLFGGPSLPSISSIASLTASPRSLPLAAAAAWGNWRKAREKTDSNQSDQTPSKPSSTASAFLSGLLTPPGSNIRQLSRTKNNGNDDATAPGSSTTELQLPYSEGRRPLKAYAPTPMRPLSSLHARQTNNSIDESNGSPSALEPPTTPPLLRKSSYDHDADPTSYDDGIFGEDSLTGCQGGKTVFDDELTAMSPKGTVDDDGPGHRESEPFEPRAS</sequence>
<comment type="similarity">
    <text evidence="1 4">Belongs to the glycosyl hydrolase 17 family.</text>
</comment>
<feature type="compositionally biased region" description="Basic and acidic residues" evidence="6">
    <location>
        <begin position="2478"/>
        <end position="2492"/>
    </location>
</feature>
<feature type="compositionally biased region" description="Polar residues" evidence="6">
    <location>
        <begin position="2346"/>
        <end position="2374"/>
    </location>
</feature>
<feature type="compositionally biased region" description="Polar residues" evidence="6">
    <location>
        <begin position="993"/>
        <end position="1007"/>
    </location>
</feature>
<keyword evidence="9" id="KW-1185">Reference proteome</keyword>
<dbReference type="Gene3D" id="3.20.20.80">
    <property type="entry name" value="Glycosidases"/>
    <property type="match status" value="1"/>
</dbReference>
<dbReference type="SUPFAM" id="SSF51445">
    <property type="entry name" value="(Trans)glycosidases"/>
    <property type="match status" value="1"/>
</dbReference>
<feature type="coiled-coil region" evidence="5">
    <location>
        <begin position="2187"/>
        <end position="2221"/>
    </location>
</feature>
<keyword evidence="3 5" id="KW-0175">Coiled coil</keyword>
<feature type="compositionally biased region" description="Polar residues" evidence="6">
    <location>
        <begin position="1028"/>
        <end position="1044"/>
    </location>
</feature>
<keyword evidence="7" id="KW-0732">Signal</keyword>
<feature type="region of interest" description="Disordered" evidence="6">
    <location>
        <begin position="393"/>
        <end position="456"/>
    </location>
</feature>
<feature type="compositionally biased region" description="Basic and acidic residues" evidence="6">
    <location>
        <begin position="1190"/>
        <end position="1209"/>
    </location>
</feature>
<dbReference type="InterPro" id="IPR000490">
    <property type="entry name" value="Glyco_hydro_17"/>
</dbReference>
<feature type="compositionally biased region" description="Polar residues" evidence="6">
    <location>
        <begin position="1328"/>
        <end position="1342"/>
    </location>
</feature>
<dbReference type="Pfam" id="PF00332">
    <property type="entry name" value="Glyco_hydro_17"/>
    <property type="match status" value="1"/>
</dbReference>
<feature type="region of interest" description="Disordered" evidence="6">
    <location>
        <begin position="969"/>
        <end position="1064"/>
    </location>
</feature>
<feature type="compositionally biased region" description="Basic and acidic residues" evidence="6">
    <location>
        <begin position="1343"/>
        <end position="1359"/>
    </location>
</feature>
<feature type="compositionally biased region" description="Polar residues" evidence="6">
    <location>
        <begin position="2321"/>
        <end position="2337"/>
    </location>
</feature>
<evidence type="ECO:0000256" key="1">
    <source>
        <dbReference type="ARBA" id="ARBA00008773"/>
    </source>
</evidence>
<evidence type="ECO:0000313" key="8">
    <source>
        <dbReference type="EMBL" id="TQB68649.1"/>
    </source>
</evidence>
<feature type="compositionally biased region" description="Low complexity" evidence="6">
    <location>
        <begin position="394"/>
        <end position="412"/>
    </location>
</feature>
<dbReference type="PANTHER" id="PTHR32083">
    <property type="entry name" value="CILIA AND FLAGELLA-ASSOCIATED PROTEIN 58-RELATED"/>
    <property type="match status" value="1"/>
</dbReference>
<dbReference type="GO" id="GO:0005856">
    <property type="term" value="C:cytoskeleton"/>
    <property type="evidence" value="ECO:0007669"/>
    <property type="project" value="TreeGrafter"/>
</dbReference>
<feature type="region of interest" description="Disordered" evidence="6">
    <location>
        <begin position="1474"/>
        <end position="1497"/>
    </location>
</feature>
<evidence type="ECO:0000256" key="3">
    <source>
        <dbReference type="ARBA" id="ARBA00023054"/>
    </source>
</evidence>
<dbReference type="EMBL" id="VIFY01000200">
    <property type="protein sequence ID" value="TQB68649.1"/>
    <property type="molecule type" value="Genomic_DNA"/>
</dbReference>
<organism evidence="8 9">
    <name type="scientific">Monascus purpureus</name>
    <name type="common">Red mold</name>
    <name type="synonym">Monascus anka</name>
    <dbReference type="NCBI Taxonomy" id="5098"/>
    <lineage>
        <taxon>Eukaryota</taxon>
        <taxon>Fungi</taxon>
        <taxon>Dikarya</taxon>
        <taxon>Ascomycota</taxon>
        <taxon>Pezizomycotina</taxon>
        <taxon>Eurotiomycetes</taxon>
        <taxon>Eurotiomycetidae</taxon>
        <taxon>Eurotiales</taxon>
        <taxon>Aspergillaceae</taxon>
        <taxon>Monascus</taxon>
    </lineage>
</organism>
<gene>
    <name evidence="8" type="ORF">MPDQ_003135</name>
</gene>
<feature type="compositionally biased region" description="Low complexity" evidence="6">
    <location>
        <begin position="328"/>
        <end position="344"/>
    </location>
</feature>
<comment type="caution">
    <text evidence="8">The sequence shown here is derived from an EMBL/GenBank/DDBJ whole genome shotgun (WGS) entry which is preliminary data.</text>
</comment>
<feature type="region of interest" description="Disordered" evidence="6">
    <location>
        <begin position="1609"/>
        <end position="1638"/>
    </location>
</feature>
<dbReference type="GO" id="GO:0005975">
    <property type="term" value="P:carbohydrate metabolic process"/>
    <property type="evidence" value="ECO:0007669"/>
    <property type="project" value="InterPro"/>
</dbReference>
<feature type="region of interest" description="Disordered" evidence="6">
    <location>
        <begin position="503"/>
        <end position="552"/>
    </location>
</feature>
<feature type="chain" id="PRO_5021258176" evidence="7">
    <location>
        <begin position="23"/>
        <end position="2492"/>
    </location>
</feature>
<feature type="region of interest" description="Disordered" evidence="6">
    <location>
        <begin position="300"/>
        <end position="374"/>
    </location>
</feature>
<dbReference type="GO" id="GO:0004553">
    <property type="term" value="F:hydrolase activity, hydrolyzing O-glycosyl compounds"/>
    <property type="evidence" value="ECO:0007669"/>
    <property type="project" value="InterPro"/>
</dbReference>
<feature type="compositionally biased region" description="Low complexity" evidence="6">
    <location>
        <begin position="1011"/>
        <end position="1025"/>
    </location>
</feature>
<feature type="compositionally biased region" description="Basic and acidic residues" evidence="6">
    <location>
        <begin position="1264"/>
        <end position="1280"/>
    </location>
</feature>
<keyword evidence="2" id="KW-0378">Hydrolase</keyword>
<feature type="compositionally biased region" description="Polar residues" evidence="6">
    <location>
        <begin position="595"/>
        <end position="610"/>
    </location>
</feature>
<protein>
    <submittedName>
        <fullName evidence="8">Uncharacterized protein</fullName>
    </submittedName>
</protein>
<feature type="signal peptide" evidence="7">
    <location>
        <begin position="1"/>
        <end position="22"/>
    </location>
</feature>
<evidence type="ECO:0000256" key="6">
    <source>
        <dbReference type="SAM" id="MobiDB-lite"/>
    </source>
</evidence>
<evidence type="ECO:0000256" key="2">
    <source>
        <dbReference type="ARBA" id="ARBA00022801"/>
    </source>
</evidence>
<name>A0A507QJF9_MONPU</name>
<feature type="compositionally biased region" description="Acidic residues" evidence="6">
    <location>
        <begin position="1615"/>
        <end position="1631"/>
    </location>
</feature>
<feature type="region of interest" description="Disordered" evidence="6">
    <location>
        <begin position="2314"/>
        <end position="2492"/>
    </location>
</feature>
<feature type="compositionally biased region" description="Basic and acidic residues" evidence="6">
    <location>
        <begin position="1224"/>
        <end position="1241"/>
    </location>
</feature>
<evidence type="ECO:0000256" key="5">
    <source>
        <dbReference type="SAM" id="Coils"/>
    </source>
</evidence>
<feature type="compositionally biased region" description="Basic and acidic residues" evidence="6">
    <location>
        <begin position="444"/>
        <end position="456"/>
    </location>
</feature>
<feature type="compositionally biased region" description="Basic and acidic residues" evidence="6">
    <location>
        <begin position="1308"/>
        <end position="1317"/>
    </location>
</feature>
<dbReference type="Proteomes" id="UP000319663">
    <property type="component" value="Unassembled WGS sequence"/>
</dbReference>